<dbReference type="InterPro" id="IPR027040">
    <property type="entry name" value="PSMD4"/>
</dbReference>
<dbReference type="SMART" id="SM00726">
    <property type="entry name" value="UIM"/>
    <property type="match status" value="3"/>
</dbReference>
<dbReference type="SMART" id="SM00256">
    <property type="entry name" value="FBOX"/>
    <property type="match status" value="1"/>
</dbReference>
<gene>
    <name evidence="3" type="ORF">ASPCAL06829</name>
</gene>
<feature type="region of interest" description="Disordered" evidence="1">
    <location>
        <begin position="1"/>
        <end position="81"/>
    </location>
</feature>
<accession>A0A0U5G1J0</accession>
<dbReference type="InterPro" id="IPR015943">
    <property type="entry name" value="WD40/YVTN_repeat-like_dom_sf"/>
</dbReference>
<evidence type="ECO:0000313" key="3">
    <source>
        <dbReference type="EMBL" id="CEL05713.1"/>
    </source>
</evidence>
<dbReference type="SUPFAM" id="SSF81383">
    <property type="entry name" value="F-box domain"/>
    <property type="match status" value="1"/>
</dbReference>
<organism evidence="3 4">
    <name type="scientific">Aspergillus calidoustus</name>
    <dbReference type="NCBI Taxonomy" id="454130"/>
    <lineage>
        <taxon>Eukaryota</taxon>
        <taxon>Fungi</taxon>
        <taxon>Dikarya</taxon>
        <taxon>Ascomycota</taxon>
        <taxon>Pezizomycotina</taxon>
        <taxon>Eurotiomycetes</taxon>
        <taxon>Eurotiomycetidae</taxon>
        <taxon>Eurotiales</taxon>
        <taxon>Aspergillaceae</taxon>
        <taxon>Aspergillus</taxon>
        <taxon>Aspergillus subgen. Nidulantes</taxon>
    </lineage>
</organism>
<dbReference type="Gene3D" id="2.130.10.10">
    <property type="entry name" value="YVTN repeat-like/Quinoprotein amine dehydrogenase"/>
    <property type="match status" value="1"/>
</dbReference>
<feature type="compositionally biased region" description="Low complexity" evidence="1">
    <location>
        <begin position="1047"/>
        <end position="1057"/>
    </location>
</feature>
<dbReference type="GO" id="GO:0005634">
    <property type="term" value="C:nucleus"/>
    <property type="evidence" value="ECO:0007669"/>
    <property type="project" value="TreeGrafter"/>
</dbReference>
<dbReference type="GO" id="GO:0043161">
    <property type="term" value="P:proteasome-mediated ubiquitin-dependent protein catabolic process"/>
    <property type="evidence" value="ECO:0007669"/>
    <property type="project" value="TreeGrafter"/>
</dbReference>
<dbReference type="SUPFAM" id="SSF50978">
    <property type="entry name" value="WD40 repeat-like"/>
    <property type="match status" value="1"/>
</dbReference>
<evidence type="ECO:0000259" key="2">
    <source>
        <dbReference type="PROSITE" id="PS50181"/>
    </source>
</evidence>
<dbReference type="OrthoDB" id="2095648at2759"/>
<dbReference type="PANTHER" id="PTHR10223">
    <property type="entry name" value="26S PROTEASOME NON-ATPASE REGULATORY SUBUNIT 4"/>
    <property type="match status" value="1"/>
</dbReference>
<dbReference type="PROSITE" id="PS50181">
    <property type="entry name" value="FBOX"/>
    <property type="match status" value="1"/>
</dbReference>
<keyword evidence="4" id="KW-1185">Reference proteome</keyword>
<dbReference type="CDD" id="cd09917">
    <property type="entry name" value="F-box_SF"/>
    <property type="match status" value="1"/>
</dbReference>
<feature type="domain" description="F-box" evidence="2">
    <location>
        <begin position="103"/>
        <end position="149"/>
    </location>
</feature>
<dbReference type="InterPro" id="IPR036047">
    <property type="entry name" value="F-box-like_dom_sf"/>
</dbReference>
<dbReference type="PANTHER" id="PTHR10223:SF2">
    <property type="entry name" value="F-BOX AND WD DOMAIN PROTEIN (AFU_ORTHOLOGUE AFUA_6G11400)"/>
    <property type="match status" value="1"/>
</dbReference>
<name>A0A0U5G1J0_ASPCI</name>
<dbReference type="InterPro" id="IPR036322">
    <property type="entry name" value="WD40_repeat_dom_sf"/>
</dbReference>
<feature type="compositionally biased region" description="Polar residues" evidence="1">
    <location>
        <begin position="67"/>
        <end position="78"/>
    </location>
</feature>
<dbReference type="Pfam" id="PF12937">
    <property type="entry name" value="F-box-like"/>
    <property type="match status" value="1"/>
</dbReference>
<evidence type="ECO:0000256" key="1">
    <source>
        <dbReference type="SAM" id="MobiDB-lite"/>
    </source>
</evidence>
<feature type="region of interest" description="Disordered" evidence="1">
    <location>
        <begin position="981"/>
        <end position="1014"/>
    </location>
</feature>
<protein>
    <submittedName>
        <fullName evidence="3">Putative F-box and WD domain protein (AFU_orthologue AFUA_6G11400)</fullName>
    </submittedName>
</protein>
<feature type="compositionally biased region" description="Basic and acidic residues" evidence="1">
    <location>
        <begin position="1062"/>
        <end position="1071"/>
    </location>
</feature>
<dbReference type="AlphaFoldDB" id="A0A0U5G1J0"/>
<dbReference type="Proteomes" id="UP000054771">
    <property type="component" value="Unassembled WGS sequence"/>
</dbReference>
<dbReference type="STRING" id="454130.A0A0U5G1J0"/>
<sequence length="1126" mass="122388">MQSEPSDVFNRPHTVEPSSEDLFHPTQHGHDLYGVSQVSGCLPGDARDSVDSDSSISEPSILKHSESSPAAGQVSQYEETVFGSSPRHSDFGFTVTPNSKPSDLSLDDFPNEVLTHILSHLPPTALSSIALVSRRFHSLVTTPHAWRIAFSRYFPGPSVSEDAHASDRLTSDRRYFSRLTALASWRSEYILRTRLLRSLSRGKPAQFGLAKRNAAVRSASVRNGSAIATYTSQLLYPVSHLAGTFGGETTKKEPLFIHGASEQCAVTASAPSAVKVGTWGLADHNFSRHFADSFPGEAQYGLGSGNLVGVPNSMDVSQPYGMIYGEGCPQGRTYYISTAEQRGRFLGLLSDVGSQPKLGIPAINQITTAITSVWIAKSAEILKMTGGLVGMLAGTSSGILTAYALGPHPTYEKRFERGQATARWVLSPGVPIVGIAVDDNFSQKRYSRRRVWAAVVNALGEVFYLSDLPQPPESMPANITPEAADLLAWKTGRSVRWELVEVSRRTARPDPFNRELVDGSYSPRSSSDSMKLSDEQVAAETKEIEQYLSFKPKHFRKVCESWNMRRDLKVDFAGDDHHGAGESFIVIERGDGEDEKAAIRRYTRKLLASHRPVPVKNDLWTTSAPPTSSIFGGPVNPPAVSSAESSFPPSRASSQLYQSVCSPSNTEWYISDFNFGGRKSVQITASAIDLSTYAIITADEDILLLSGNPESSSVVSSPLPHMERPAGSEIPGHRARYMAVGTASGSVFVWDIRTPTSKTSELVKSIDPIRTIYTDSPQVSCVALTSLYLVHGGNDGLVQAWDPLASTTRPIRTINSRFSSRARRRLVQAEASLHGVGNNFYATGAISLDPDPTNLRGMVALGTHLRYWSYSSSAADQYKSNKRRLRHGQRGINPAAGGQRFNNSGRGAIIDHIEDEKQEMKRQALADQKERAHLSNRFGIDLLGPDVSEEELLAYAQLLSQEAYSSEAVKRGDFVDGSVISTSPSDTIGPNDSSFAPDELSSASSPCNDPIEDDLDPEIAEAIRLSLLEDNPGSSEVPSPFAIKYSSASQSSKGAFSPGKSKAAESSRQQEIDDLELAIQLSLVETHNHDHDHDRDSPQQPDEEFPSLPATSGSPGKSKGKGRMVW</sequence>
<dbReference type="InterPro" id="IPR001810">
    <property type="entry name" value="F-box_dom"/>
</dbReference>
<dbReference type="InterPro" id="IPR003903">
    <property type="entry name" value="UIM_dom"/>
</dbReference>
<dbReference type="OMA" id="GPHPTYE"/>
<reference evidence="4" key="1">
    <citation type="journal article" date="2016" name="Genome Announc.">
        <title>Draft genome sequences of fungus Aspergillus calidoustus.</title>
        <authorList>
            <person name="Horn F."/>
            <person name="Linde J."/>
            <person name="Mattern D.J."/>
            <person name="Walther G."/>
            <person name="Guthke R."/>
            <person name="Scherlach K."/>
            <person name="Martin K."/>
            <person name="Brakhage A.A."/>
            <person name="Petzke L."/>
            <person name="Valiante V."/>
        </authorList>
    </citation>
    <scope>NUCLEOTIDE SEQUENCE [LARGE SCALE GENOMIC DNA]</scope>
    <source>
        <strain evidence="4">SF006504</strain>
    </source>
</reference>
<evidence type="ECO:0000313" key="4">
    <source>
        <dbReference type="Proteomes" id="UP000054771"/>
    </source>
</evidence>
<feature type="region of interest" description="Disordered" evidence="1">
    <location>
        <begin position="1047"/>
        <end position="1126"/>
    </location>
</feature>
<dbReference type="GO" id="GO:0031593">
    <property type="term" value="F:polyubiquitin modification-dependent protein binding"/>
    <property type="evidence" value="ECO:0007669"/>
    <property type="project" value="TreeGrafter"/>
</dbReference>
<dbReference type="GO" id="GO:0005829">
    <property type="term" value="C:cytosol"/>
    <property type="evidence" value="ECO:0007669"/>
    <property type="project" value="TreeGrafter"/>
</dbReference>
<proteinExistence type="predicted"/>
<dbReference type="EMBL" id="CDMC01000005">
    <property type="protein sequence ID" value="CEL05713.1"/>
    <property type="molecule type" value="Genomic_DNA"/>
</dbReference>
<feature type="compositionally biased region" description="Polar residues" evidence="1">
    <location>
        <begin position="981"/>
        <end position="994"/>
    </location>
</feature>
<dbReference type="GO" id="GO:0008540">
    <property type="term" value="C:proteasome regulatory particle, base subcomplex"/>
    <property type="evidence" value="ECO:0007669"/>
    <property type="project" value="TreeGrafter"/>
</dbReference>
<dbReference type="Gene3D" id="1.20.1280.50">
    <property type="match status" value="1"/>
</dbReference>
<feature type="compositionally biased region" description="Basic and acidic residues" evidence="1">
    <location>
        <begin position="1086"/>
        <end position="1097"/>
    </location>
</feature>